<proteinExistence type="predicted"/>
<gene>
    <name evidence="1" type="ORF">EDD80_11074</name>
</gene>
<reference evidence="1 2" key="1">
    <citation type="submission" date="2019-03" db="EMBL/GenBank/DDBJ databases">
        <title>Genomic Encyclopedia of Type Strains, Phase IV (KMG-IV): sequencing the most valuable type-strain genomes for metagenomic binning, comparative biology and taxonomic classification.</title>
        <authorList>
            <person name="Goeker M."/>
        </authorList>
    </citation>
    <scope>NUCLEOTIDE SEQUENCE [LARGE SCALE GENOMIC DNA]</scope>
    <source>
        <strain evidence="1 2">DSM 21100</strain>
    </source>
</reference>
<dbReference type="OrthoDB" id="1030389at2"/>
<comment type="caution">
    <text evidence="1">The sequence shown here is derived from an EMBL/GenBank/DDBJ whole genome shotgun (WGS) entry which is preliminary data.</text>
</comment>
<protein>
    <submittedName>
        <fullName evidence="1">Uncharacterized protein</fullName>
    </submittedName>
</protein>
<evidence type="ECO:0000313" key="1">
    <source>
        <dbReference type="EMBL" id="TCS85876.1"/>
    </source>
</evidence>
<accession>A0A4R3KP59</accession>
<evidence type="ECO:0000313" key="2">
    <source>
        <dbReference type="Proteomes" id="UP000295807"/>
    </source>
</evidence>
<name>A0A4R3KP59_9SPHI</name>
<dbReference type="AlphaFoldDB" id="A0A4R3KP59"/>
<dbReference type="EMBL" id="SMAD01000010">
    <property type="protein sequence ID" value="TCS85876.1"/>
    <property type="molecule type" value="Genomic_DNA"/>
</dbReference>
<sequence>MRQFMTTTVEQRKDFTGAFSTHPMETAWAGEAIFFITVEKVSGNAALLHARVQLSVDGVNWLDEGTAFSPLNKPGQYFVRVSHFGGWLRLNVDIEGEDSVFNLTIHLVLKE</sequence>
<dbReference type="Proteomes" id="UP000295807">
    <property type="component" value="Unassembled WGS sequence"/>
</dbReference>
<organism evidence="1 2">
    <name type="scientific">Anseongella ginsenosidimutans</name>
    <dbReference type="NCBI Taxonomy" id="496056"/>
    <lineage>
        <taxon>Bacteria</taxon>
        <taxon>Pseudomonadati</taxon>
        <taxon>Bacteroidota</taxon>
        <taxon>Sphingobacteriia</taxon>
        <taxon>Sphingobacteriales</taxon>
        <taxon>Sphingobacteriaceae</taxon>
        <taxon>Anseongella</taxon>
    </lineage>
</organism>
<dbReference type="RefSeq" id="WP_132129994.1">
    <property type="nucleotide sequence ID" value="NZ_CP042432.1"/>
</dbReference>
<keyword evidence="2" id="KW-1185">Reference proteome</keyword>